<evidence type="ECO:0000259" key="1">
    <source>
        <dbReference type="Pfam" id="PF12728"/>
    </source>
</evidence>
<dbReference type="GO" id="GO:0003677">
    <property type="term" value="F:DNA binding"/>
    <property type="evidence" value="ECO:0007669"/>
    <property type="project" value="InterPro"/>
</dbReference>
<dbReference type="EMBL" id="FOTS01000012">
    <property type="protein sequence ID" value="SFL65826.1"/>
    <property type="molecule type" value="Genomic_DNA"/>
</dbReference>
<dbReference type="SUPFAM" id="SSF46955">
    <property type="entry name" value="Putative DNA-binding domain"/>
    <property type="match status" value="1"/>
</dbReference>
<reference evidence="3" key="1">
    <citation type="submission" date="2016-10" db="EMBL/GenBank/DDBJ databases">
        <authorList>
            <person name="Varghese N."/>
            <person name="Submissions S."/>
        </authorList>
    </citation>
    <scope>NUCLEOTIDE SEQUENCE [LARGE SCALE GENOMIC DNA]</scope>
    <source>
        <strain evidence="3">DSM 13327</strain>
    </source>
</reference>
<keyword evidence="3" id="KW-1185">Reference proteome</keyword>
<evidence type="ECO:0000313" key="3">
    <source>
        <dbReference type="Proteomes" id="UP000199520"/>
    </source>
</evidence>
<organism evidence="2 3">
    <name type="scientific">Pelosinus propionicus DSM 13327</name>
    <dbReference type="NCBI Taxonomy" id="1123291"/>
    <lineage>
        <taxon>Bacteria</taxon>
        <taxon>Bacillati</taxon>
        <taxon>Bacillota</taxon>
        <taxon>Negativicutes</taxon>
        <taxon>Selenomonadales</taxon>
        <taxon>Sporomusaceae</taxon>
        <taxon>Pelosinus</taxon>
    </lineage>
</organism>
<gene>
    <name evidence="2" type="ORF">SAMN04490355_101280</name>
</gene>
<accession>A0A1I4JI70</accession>
<sequence length="62" mass="7300">MPFESPVFTMKEAAEYLKSNESTMYSLAKSKGFPAFKVGGRWKIHKDKLDKWILDQIKNRNY</sequence>
<evidence type="ECO:0000313" key="2">
    <source>
        <dbReference type="EMBL" id="SFL65826.1"/>
    </source>
</evidence>
<name>A0A1I4JI70_9FIRM</name>
<dbReference type="NCBIfam" id="TIGR01764">
    <property type="entry name" value="excise"/>
    <property type="match status" value="1"/>
</dbReference>
<protein>
    <submittedName>
        <fullName evidence="2">DNA binding domain-containing protein, excisionase family</fullName>
    </submittedName>
</protein>
<dbReference type="InterPro" id="IPR041657">
    <property type="entry name" value="HTH_17"/>
</dbReference>
<dbReference type="InterPro" id="IPR010093">
    <property type="entry name" value="SinI_DNA-bd"/>
</dbReference>
<dbReference type="Gene3D" id="3.90.105.50">
    <property type="match status" value="1"/>
</dbReference>
<dbReference type="RefSeq" id="WP_090935217.1">
    <property type="nucleotide sequence ID" value="NZ_FOTS01000012.1"/>
</dbReference>
<proteinExistence type="predicted"/>
<dbReference type="AlphaFoldDB" id="A0A1I4JI70"/>
<dbReference type="InterPro" id="IPR009061">
    <property type="entry name" value="DNA-bd_dom_put_sf"/>
</dbReference>
<dbReference type="InterPro" id="IPR038148">
    <property type="entry name" value="Tn1545/Tn916_Xis"/>
</dbReference>
<dbReference type="Proteomes" id="UP000199520">
    <property type="component" value="Unassembled WGS sequence"/>
</dbReference>
<feature type="domain" description="Helix-turn-helix" evidence="1">
    <location>
        <begin position="8"/>
        <end position="54"/>
    </location>
</feature>
<dbReference type="STRING" id="1123291.SAMN04490355_101280"/>
<dbReference type="Pfam" id="PF12728">
    <property type="entry name" value="HTH_17"/>
    <property type="match status" value="1"/>
</dbReference>
<dbReference type="OrthoDB" id="1685018at2"/>